<feature type="compositionally biased region" description="Basic and acidic residues" evidence="1">
    <location>
        <begin position="101"/>
        <end position="111"/>
    </location>
</feature>
<evidence type="ECO:0000256" key="1">
    <source>
        <dbReference type="SAM" id="MobiDB-lite"/>
    </source>
</evidence>
<organism evidence="2 3">
    <name type="scientific">Nonomuraea dietziae</name>
    <dbReference type="NCBI Taxonomy" id="65515"/>
    <lineage>
        <taxon>Bacteria</taxon>
        <taxon>Bacillati</taxon>
        <taxon>Actinomycetota</taxon>
        <taxon>Actinomycetes</taxon>
        <taxon>Streptosporangiales</taxon>
        <taxon>Streptosporangiaceae</taxon>
        <taxon>Nonomuraea</taxon>
    </lineage>
</organism>
<accession>A0A7W5YP39</accession>
<dbReference type="Proteomes" id="UP000579945">
    <property type="component" value="Unassembled WGS sequence"/>
</dbReference>
<protein>
    <submittedName>
        <fullName evidence="2">Uncharacterized protein</fullName>
    </submittedName>
</protein>
<dbReference type="EMBL" id="JACIBV010000001">
    <property type="protein sequence ID" value="MBB3724644.1"/>
    <property type="molecule type" value="Genomic_DNA"/>
</dbReference>
<gene>
    <name evidence="2" type="ORF">FHR33_000504</name>
</gene>
<keyword evidence="3" id="KW-1185">Reference proteome</keyword>
<feature type="region of interest" description="Disordered" evidence="1">
    <location>
        <begin position="90"/>
        <end position="128"/>
    </location>
</feature>
<proteinExistence type="predicted"/>
<reference evidence="2 3" key="1">
    <citation type="submission" date="2020-08" db="EMBL/GenBank/DDBJ databases">
        <title>Sequencing the genomes of 1000 actinobacteria strains.</title>
        <authorList>
            <person name="Klenk H.-P."/>
        </authorList>
    </citation>
    <scope>NUCLEOTIDE SEQUENCE [LARGE SCALE GENOMIC DNA]</scope>
    <source>
        <strain evidence="2 3">DSM 44320</strain>
    </source>
</reference>
<name>A0A7W5YP39_9ACTN</name>
<evidence type="ECO:0000313" key="3">
    <source>
        <dbReference type="Proteomes" id="UP000579945"/>
    </source>
</evidence>
<evidence type="ECO:0000313" key="2">
    <source>
        <dbReference type="EMBL" id="MBB3724644.1"/>
    </source>
</evidence>
<feature type="compositionally biased region" description="Basic and acidic residues" evidence="1">
    <location>
        <begin position="118"/>
        <end position="128"/>
    </location>
</feature>
<comment type="caution">
    <text evidence="2">The sequence shown here is derived from an EMBL/GenBank/DDBJ whole genome shotgun (WGS) entry which is preliminary data.</text>
</comment>
<dbReference type="AlphaFoldDB" id="A0A7W5YP39"/>
<sequence length="258" mass="28208">MFLEQMIDDRLRDAQQISVRGIQALGRGFGDGGEDTADRTLSSAFEKALEQTAHCHQLETADVQTDYADERRGLGFLLQNEYPHIVQPQFGGQHRAGRPAPGDDHVEHEGRAIGPGGRRPDSGDVAHGEVALDRTVRRRLGGELLRVHRCCLSGVPCCRGAPGDTYVNRPTVTVGGAPTSIQRSWVSPPQAVSQSTASYKPEHHTVQSFPSHTVDALRGRPDLGGRCPDEPPAKRRDGAVRAWPGWTTAGWRCSRRSR</sequence>